<evidence type="ECO:0000313" key="1">
    <source>
        <dbReference type="EMBL" id="OGK67053.1"/>
    </source>
</evidence>
<evidence type="ECO:0008006" key="3">
    <source>
        <dbReference type="Google" id="ProtNLM"/>
    </source>
</evidence>
<dbReference type="AlphaFoldDB" id="A0A1F7KGQ0"/>
<dbReference type="EMBL" id="MGBG01000002">
    <property type="protein sequence ID" value="OGK67053.1"/>
    <property type="molecule type" value="Genomic_DNA"/>
</dbReference>
<reference evidence="1 2" key="1">
    <citation type="journal article" date="2016" name="Nat. Commun.">
        <title>Thousands of microbial genomes shed light on interconnected biogeochemical processes in an aquifer system.</title>
        <authorList>
            <person name="Anantharaman K."/>
            <person name="Brown C.T."/>
            <person name="Hug L.A."/>
            <person name="Sharon I."/>
            <person name="Castelle C.J."/>
            <person name="Probst A.J."/>
            <person name="Thomas B.C."/>
            <person name="Singh A."/>
            <person name="Wilkins M.J."/>
            <person name="Karaoz U."/>
            <person name="Brodie E.L."/>
            <person name="Williams K.H."/>
            <person name="Hubbard S.S."/>
            <person name="Banfield J.F."/>
        </authorList>
    </citation>
    <scope>NUCLEOTIDE SEQUENCE [LARGE SCALE GENOMIC DNA]</scope>
</reference>
<proteinExistence type="predicted"/>
<name>A0A1F7KGQ0_9BACT</name>
<gene>
    <name evidence="1" type="ORF">A2209_03300</name>
</gene>
<accession>A0A1F7KGQ0</accession>
<sequence length="190" mass="22101">MNKTIFSSQTKDKIIKLLYASPGKQYHMRQIERLVGERINSVREALLFLVKDGFLNQEKIGRKILFQANANNLFYDELIRMVGKQDGLGQRIIKEKQRLGKIKAAFLTSNFYLATNRKQDEIDLFVVGTISMAELAKICAEEGKKLGWEINYSVMTLEELGFRQKNKDPFLNKILQKNRLFLIGKEEYLF</sequence>
<dbReference type="Proteomes" id="UP000178450">
    <property type="component" value="Unassembled WGS sequence"/>
</dbReference>
<organism evidence="1 2">
    <name type="scientific">Candidatus Roizmanbacteria bacterium RIFOXYA1_FULL_41_12</name>
    <dbReference type="NCBI Taxonomy" id="1802082"/>
    <lineage>
        <taxon>Bacteria</taxon>
        <taxon>Candidatus Roizmaniibacteriota</taxon>
    </lineage>
</organism>
<evidence type="ECO:0000313" key="2">
    <source>
        <dbReference type="Proteomes" id="UP000178450"/>
    </source>
</evidence>
<protein>
    <recommendedName>
        <fullName evidence="3">HTH arsR-type domain-containing protein</fullName>
    </recommendedName>
</protein>
<comment type="caution">
    <text evidence="1">The sequence shown here is derived from an EMBL/GenBank/DDBJ whole genome shotgun (WGS) entry which is preliminary data.</text>
</comment>